<name>A0A6A6THN9_9PLEO</name>
<evidence type="ECO:0008006" key="3">
    <source>
        <dbReference type="Google" id="ProtNLM"/>
    </source>
</evidence>
<evidence type="ECO:0000313" key="2">
    <source>
        <dbReference type="Proteomes" id="UP000799324"/>
    </source>
</evidence>
<dbReference type="EMBL" id="MU004315">
    <property type="protein sequence ID" value="KAF2658443.1"/>
    <property type="molecule type" value="Genomic_DNA"/>
</dbReference>
<proteinExistence type="predicted"/>
<organism evidence="1 2">
    <name type="scientific">Lophiostoma macrostomum CBS 122681</name>
    <dbReference type="NCBI Taxonomy" id="1314788"/>
    <lineage>
        <taxon>Eukaryota</taxon>
        <taxon>Fungi</taxon>
        <taxon>Dikarya</taxon>
        <taxon>Ascomycota</taxon>
        <taxon>Pezizomycotina</taxon>
        <taxon>Dothideomycetes</taxon>
        <taxon>Pleosporomycetidae</taxon>
        <taxon>Pleosporales</taxon>
        <taxon>Lophiostomataceae</taxon>
        <taxon>Lophiostoma</taxon>
    </lineage>
</organism>
<dbReference type="AlphaFoldDB" id="A0A6A6THN9"/>
<gene>
    <name evidence="1" type="ORF">K491DRAFT_269548</name>
</gene>
<reference evidence="1" key="1">
    <citation type="journal article" date="2020" name="Stud. Mycol.">
        <title>101 Dothideomycetes genomes: a test case for predicting lifestyles and emergence of pathogens.</title>
        <authorList>
            <person name="Haridas S."/>
            <person name="Albert R."/>
            <person name="Binder M."/>
            <person name="Bloem J."/>
            <person name="Labutti K."/>
            <person name="Salamov A."/>
            <person name="Andreopoulos B."/>
            <person name="Baker S."/>
            <person name="Barry K."/>
            <person name="Bills G."/>
            <person name="Bluhm B."/>
            <person name="Cannon C."/>
            <person name="Castanera R."/>
            <person name="Culley D."/>
            <person name="Daum C."/>
            <person name="Ezra D."/>
            <person name="Gonzalez J."/>
            <person name="Henrissat B."/>
            <person name="Kuo A."/>
            <person name="Liang C."/>
            <person name="Lipzen A."/>
            <person name="Lutzoni F."/>
            <person name="Magnuson J."/>
            <person name="Mondo S."/>
            <person name="Nolan M."/>
            <person name="Ohm R."/>
            <person name="Pangilinan J."/>
            <person name="Park H.-J."/>
            <person name="Ramirez L."/>
            <person name="Alfaro M."/>
            <person name="Sun H."/>
            <person name="Tritt A."/>
            <person name="Yoshinaga Y."/>
            <person name="Zwiers L.-H."/>
            <person name="Turgeon B."/>
            <person name="Goodwin S."/>
            <person name="Spatafora J."/>
            <person name="Crous P."/>
            <person name="Grigoriev I."/>
        </authorList>
    </citation>
    <scope>NUCLEOTIDE SEQUENCE</scope>
    <source>
        <strain evidence="1">CBS 122681</strain>
    </source>
</reference>
<protein>
    <recommendedName>
        <fullName evidence="3">HAUS augmin-like complex subunit 4</fullName>
    </recommendedName>
</protein>
<evidence type="ECO:0000313" key="1">
    <source>
        <dbReference type="EMBL" id="KAF2658443.1"/>
    </source>
</evidence>
<dbReference type="Proteomes" id="UP000799324">
    <property type="component" value="Unassembled WGS sequence"/>
</dbReference>
<keyword evidence="2" id="KW-1185">Reference proteome</keyword>
<accession>A0A6A6THN9</accession>
<dbReference type="OrthoDB" id="66964at2759"/>
<sequence length="310" mass="34191">MLPPVDPSVLQRNQSFEILYKDLCTRKLNPDGSTRDTKKQRIHDETRRNLTASLTTLYQTEILLATLSTLPSKSHSSELPPDLHATIELTTALLRNQVAESDREILDPDISDFLSSMSTISTALSTQLTTTASHLCTISNPLSPPGIADLPTQAEELKDAATQALPAEIAQQRFNLANLAYEVLSMHRQVLESSIQILEQTMHGSVARHTKTKAELLHSKATLLGLQARIQTLTNPPPAQFVTALRGLKASQASTSAALRDRQVMAKRALELYEKAGEKAMQDIARRAGYLRDEIQRTEGEVRGLEHGEV</sequence>